<dbReference type="RefSeq" id="WP_240270367.1">
    <property type="nucleotide sequence ID" value="NZ_JAKSXN010000044.1"/>
</dbReference>
<sequence length="189" mass="21835">MKVIDTHAQECYLRYREAQDNATFTDLYNALADVRSRHRSKVISSKAGDTYDADSSFDDILLSLASRDDITDIRRLLYVHLRYARIRLYHKTARWRDHTYYPEEYEEFGATVDRIQPNIVGLIRDLLDRSGDKTAALIANMTLQTDGNESISAVAGRAGVHHHAAFRPLKRLRRYYNAEMDGELAEYFA</sequence>
<gene>
    <name evidence="1" type="ORF">ACFQ2Z_17940</name>
</gene>
<protein>
    <recommendedName>
        <fullName evidence="3">Sigma-70 family RNA polymerase sigma factor</fullName>
    </recommendedName>
</protein>
<evidence type="ECO:0008006" key="3">
    <source>
        <dbReference type="Google" id="ProtNLM"/>
    </source>
</evidence>
<organism evidence="1 2">
    <name type="scientific">Paenibacillus timonensis</name>
    <dbReference type="NCBI Taxonomy" id="225915"/>
    <lineage>
        <taxon>Bacteria</taxon>
        <taxon>Bacillati</taxon>
        <taxon>Bacillota</taxon>
        <taxon>Bacilli</taxon>
        <taxon>Bacillales</taxon>
        <taxon>Paenibacillaceae</taxon>
        <taxon>Paenibacillus</taxon>
    </lineage>
</organism>
<comment type="caution">
    <text evidence="1">The sequence shown here is derived from an EMBL/GenBank/DDBJ whole genome shotgun (WGS) entry which is preliminary data.</text>
</comment>
<name>A0ABW3SEM0_9BACL</name>
<evidence type="ECO:0000313" key="2">
    <source>
        <dbReference type="Proteomes" id="UP001597211"/>
    </source>
</evidence>
<dbReference type="EMBL" id="JBHTKZ010000040">
    <property type="protein sequence ID" value="MFD1183223.1"/>
    <property type="molecule type" value="Genomic_DNA"/>
</dbReference>
<proteinExistence type="predicted"/>
<evidence type="ECO:0000313" key="1">
    <source>
        <dbReference type="EMBL" id="MFD1183223.1"/>
    </source>
</evidence>
<accession>A0ABW3SEM0</accession>
<keyword evidence="2" id="KW-1185">Reference proteome</keyword>
<dbReference type="Proteomes" id="UP001597211">
    <property type="component" value="Unassembled WGS sequence"/>
</dbReference>
<reference evidence="2" key="1">
    <citation type="journal article" date="2019" name="Int. J. Syst. Evol. Microbiol.">
        <title>The Global Catalogue of Microorganisms (GCM) 10K type strain sequencing project: providing services to taxonomists for standard genome sequencing and annotation.</title>
        <authorList>
            <consortium name="The Broad Institute Genomics Platform"/>
            <consortium name="The Broad Institute Genome Sequencing Center for Infectious Disease"/>
            <person name="Wu L."/>
            <person name="Ma J."/>
        </authorList>
    </citation>
    <scope>NUCLEOTIDE SEQUENCE [LARGE SCALE GENOMIC DNA]</scope>
    <source>
        <strain evidence="2">CCUG 48216</strain>
    </source>
</reference>